<feature type="compositionally biased region" description="Polar residues" evidence="5">
    <location>
        <begin position="485"/>
        <end position="494"/>
    </location>
</feature>
<dbReference type="SMART" id="SM00369">
    <property type="entry name" value="LRR_TYP"/>
    <property type="match status" value="2"/>
</dbReference>
<evidence type="ECO:0000256" key="5">
    <source>
        <dbReference type="SAM" id="MobiDB-lite"/>
    </source>
</evidence>
<dbReference type="InterPro" id="IPR003591">
    <property type="entry name" value="Leu-rich_rpt_typical-subtyp"/>
</dbReference>
<reference evidence="6 7" key="1">
    <citation type="journal article" date="2019" name="Sci. Rep.">
        <title>Comparative genomics of chytrid fungi reveal insights into the obligate biotrophic and pathogenic lifestyle of Synchytrium endobioticum.</title>
        <authorList>
            <person name="van de Vossenberg B.T.L.H."/>
            <person name="Warris S."/>
            <person name="Nguyen H.D.T."/>
            <person name="van Gent-Pelzer M.P.E."/>
            <person name="Joly D.L."/>
            <person name="van de Geest H.C."/>
            <person name="Bonants P.J.M."/>
            <person name="Smith D.S."/>
            <person name="Levesque C.A."/>
            <person name="van der Lee T.A.J."/>
        </authorList>
    </citation>
    <scope>NUCLEOTIDE SEQUENCE [LARGE SCALE GENOMIC DNA]</scope>
    <source>
        <strain evidence="6 7">LEV6574</strain>
    </source>
</reference>
<dbReference type="InterPro" id="IPR032675">
    <property type="entry name" value="LRR_dom_sf"/>
</dbReference>
<dbReference type="Proteomes" id="UP000320475">
    <property type="component" value="Unassembled WGS sequence"/>
</dbReference>
<dbReference type="VEuPathDB" id="FungiDB:SeMB42_g00935"/>
<dbReference type="SUPFAM" id="SSF52058">
    <property type="entry name" value="L domain-like"/>
    <property type="match status" value="1"/>
</dbReference>
<organism evidence="6 7">
    <name type="scientific">Synchytrium endobioticum</name>
    <dbReference type="NCBI Taxonomy" id="286115"/>
    <lineage>
        <taxon>Eukaryota</taxon>
        <taxon>Fungi</taxon>
        <taxon>Fungi incertae sedis</taxon>
        <taxon>Chytridiomycota</taxon>
        <taxon>Chytridiomycota incertae sedis</taxon>
        <taxon>Chytridiomycetes</taxon>
        <taxon>Synchytriales</taxon>
        <taxon>Synchytriaceae</taxon>
        <taxon>Synchytrium</taxon>
    </lineage>
</organism>
<dbReference type="GO" id="GO:0005737">
    <property type="term" value="C:cytoplasm"/>
    <property type="evidence" value="ECO:0007669"/>
    <property type="project" value="UniProtKB-SubCell"/>
</dbReference>
<dbReference type="PANTHER" id="PTHR22710:SF2">
    <property type="entry name" value="X-RAY RADIATION RESISTANCE-ASSOCIATED PROTEIN 1"/>
    <property type="match status" value="1"/>
</dbReference>
<keyword evidence="3" id="KW-0433">Leucine-rich repeat</keyword>
<keyword evidence="2" id="KW-0963">Cytoplasm</keyword>
<dbReference type="OrthoDB" id="1687175at2759"/>
<evidence type="ECO:0000313" key="6">
    <source>
        <dbReference type="EMBL" id="TPX40852.1"/>
    </source>
</evidence>
<dbReference type="Pfam" id="PF14580">
    <property type="entry name" value="LRR_9"/>
    <property type="match status" value="1"/>
</dbReference>
<evidence type="ECO:0000256" key="3">
    <source>
        <dbReference type="ARBA" id="ARBA00022614"/>
    </source>
</evidence>
<accession>A0A507CNZ2</accession>
<sequence>MAAANGTTYDDDGAYIDYSSSSLIAPQPPPSSTDNAILLIRQASPTFKTTSRQFPHEWTPTFKLSGRTGADCPPMYATAHPGRILHKTNNNNNNKASYAINKPIVDAAVLHAHRKIQHTTRPQAPVELDGPWILHHASADSPDSVTALDLTGQAFKSVSVDDMALFTSLRILMAGETVNLPFIAVTTFSALWQLHMPCCGFTSLTKSLEGKFELLEMIDLSYNHLKSSALTPLSQLSALRHLDLTCNDITKIPANIAQGFPKLQCLILDKNGVSSEHDLKTLGQLCCLEKLSLNDNKITSLSLFSQEAEANPDQKYLGFTSLTDLDIRSNRLASAEAIMSIAYLPALKYVQLENNPFMFKQTINVVVKSGATAIDPKQTEVLGYATFDLVKILGESYGITVGERPSVETDKMHVVADTGVDMWASNFCKTTVAPSKEESLFDREDLDDQELLDMANGVLASGKMPRLRDLRRILESRKRKRDSAQDQVPQNASQLKYEPSVQDPTFVTRIHIEEQLPHPLAHVSPQVDSESDSDTSSTESLDLRMPHGILASVRALRHALSHPNAYIRMTNMSYAKPTASWTHHVTAPTSKLARPVSASAVVVSLPPKSKAAQPAIIINTQAPGKRVLPISKKRDVSKAAEPSDEGCLQPASSMWQTSEIPAITRSKHKTPLSKIPSSKQTHRPANMWTKTRHGATDMQDMVEVMTRVDKKLRELALDISNTIGDADGE</sequence>
<proteinExistence type="predicted"/>
<evidence type="ECO:0000256" key="2">
    <source>
        <dbReference type="ARBA" id="ARBA00022490"/>
    </source>
</evidence>
<dbReference type="PROSITE" id="PS51450">
    <property type="entry name" value="LRR"/>
    <property type="match status" value="2"/>
</dbReference>
<feature type="region of interest" description="Disordered" evidence="5">
    <location>
        <begin position="476"/>
        <end position="500"/>
    </location>
</feature>
<comment type="subcellular location">
    <subcellularLocation>
        <location evidence="1">Cytoplasm</location>
    </subcellularLocation>
</comment>
<protein>
    <submittedName>
        <fullName evidence="6">Uncharacterized protein</fullName>
    </submittedName>
</protein>
<evidence type="ECO:0000313" key="7">
    <source>
        <dbReference type="Proteomes" id="UP000320475"/>
    </source>
</evidence>
<gene>
    <name evidence="6" type="ORF">SeLEV6574_g06378</name>
</gene>
<dbReference type="EMBL" id="QEAM01000357">
    <property type="protein sequence ID" value="TPX40852.1"/>
    <property type="molecule type" value="Genomic_DNA"/>
</dbReference>
<keyword evidence="4" id="KW-0677">Repeat</keyword>
<evidence type="ECO:0000256" key="1">
    <source>
        <dbReference type="ARBA" id="ARBA00004496"/>
    </source>
</evidence>
<dbReference type="Gene3D" id="3.80.10.10">
    <property type="entry name" value="Ribonuclease Inhibitor"/>
    <property type="match status" value="2"/>
</dbReference>
<evidence type="ECO:0000256" key="4">
    <source>
        <dbReference type="ARBA" id="ARBA00022737"/>
    </source>
</evidence>
<dbReference type="PANTHER" id="PTHR22710">
    <property type="entry name" value="X-RAY RADIATION RESISTANCE ASSOCIATED PROTEIN 1 XRRA1"/>
    <property type="match status" value="1"/>
</dbReference>
<dbReference type="InterPro" id="IPR001611">
    <property type="entry name" value="Leu-rich_rpt"/>
</dbReference>
<dbReference type="GO" id="GO:0005634">
    <property type="term" value="C:nucleus"/>
    <property type="evidence" value="ECO:0007669"/>
    <property type="project" value="TreeGrafter"/>
</dbReference>
<dbReference type="AlphaFoldDB" id="A0A507CNZ2"/>
<comment type="caution">
    <text evidence="6">The sequence shown here is derived from an EMBL/GenBank/DDBJ whole genome shotgun (WGS) entry which is preliminary data.</text>
</comment>
<name>A0A507CNZ2_9FUNG</name>